<feature type="signal peptide" evidence="2">
    <location>
        <begin position="1"/>
        <end position="15"/>
    </location>
</feature>
<feature type="domain" description="Fibronectin type-III" evidence="3">
    <location>
        <begin position="320"/>
        <end position="412"/>
    </location>
</feature>
<evidence type="ECO:0000313" key="4">
    <source>
        <dbReference type="EMBL" id="KAK6307054.1"/>
    </source>
</evidence>
<feature type="domain" description="Fibronectin type-III" evidence="3">
    <location>
        <begin position="694"/>
        <end position="797"/>
    </location>
</feature>
<feature type="domain" description="Fibronectin type-III" evidence="3">
    <location>
        <begin position="1367"/>
        <end position="1466"/>
    </location>
</feature>
<dbReference type="FunFam" id="2.60.40.10:FF:001100">
    <property type="entry name" value="Usherin"/>
    <property type="match status" value="1"/>
</dbReference>
<feature type="domain" description="Fibronectin type-III" evidence="3">
    <location>
        <begin position="994"/>
        <end position="1086"/>
    </location>
</feature>
<feature type="domain" description="Fibronectin type-III" evidence="3">
    <location>
        <begin position="887"/>
        <end position="993"/>
    </location>
</feature>
<dbReference type="FunFam" id="2.60.40.10:FF:001030">
    <property type="entry name" value="Usherin"/>
    <property type="match status" value="1"/>
</dbReference>
<dbReference type="Proteomes" id="UP001356427">
    <property type="component" value="Unassembled WGS sequence"/>
</dbReference>
<dbReference type="FunFam" id="2.60.40.10:FF:001227">
    <property type="entry name" value="Usherin"/>
    <property type="match status" value="1"/>
</dbReference>
<proteinExistence type="predicted"/>
<feature type="chain" id="PRO_5043004752" description="Fibronectin type-III domain-containing protein" evidence="2">
    <location>
        <begin position="16"/>
        <end position="1942"/>
    </location>
</feature>
<dbReference type="FunFam" id="2.60.40.10:FF:001716">
    <property type="entry name" value="Usherin"/>
    <property type="match status" value="1"/>
</dbReference>
<evidence type="ECO:0000259" key="3">
    <source>
        <dbReference type="PROSITE" id="PS50853"/>
    </source>
</evidence>
<feature type="transmembrane region" description="Helical" evidence="1">
    <location>
        <begin position="1774"/>
        <end position="1796"/>
    </location>
</feature>
<dbReference type="InterPro" id="IPR050713">
    <property type="entry name" value="RTP_Phos/Ushers"/>
</dbReference>
<dbReference type="SUPFAM" id="SSF49265">
    <property type="entry name" value="Fibronectin type III"/>
    <property type="match status" value="9"/>
</dbReference>
<dbReference type="SMART" id="SM00060">
    <property type="entry name" value="FN3"/>
    <property type="match status" value="16"/>
</dbReference>
<feature type="domain" description="Fibronectin type-III" evidence="3">
    <location>
        <begin position="1562"/>
        <end position="1667"/>
    </location>
</feature>
<organism evidence="4 5">
    <name type="scientific">Coregonus suidteri</name>
    <dbReference type="NCBI Taxonomy" id="861788"/>
    <lineage>
        <taxon>Eukaryota</taxon>
        <taxon>Metazoa</taxon>
        <taxon>Chordata</taxon>
        <taxon>Craniata</taxon>
        <taxon>Vertebrata</taxon>
        <taxon>Euteleostomi</taxon>
        <taxon>Actinopterygii</taxon>
        <taxon>Neopterygii</taxon>
        <taxon>Teleostei</taxon>
        <taxon>Protacanthopterygii</taxon>
        <taxon>Salmoniformes</taxon>
        <taxon>Salmonidae</taxon>
        <taxon>Coregoninae</taxon>
        <taxon>Coregonus</taxon>
    </lineage>
</organism>
<dbReference type="FunFam" id="2.60.40.10:FF:001211">
    <property type="entry name" value="Usherin"/>
    <property type="match status" value="1"/>
</dbReference>
<keyword evidence="1" id="KW-1133">Transmembrane helix</keyword>
<feature type="domain" description="Fibronectin type-III" evidence="3">
    <location>
        <begin position="798"/>
        <end position="886"/>
    </location>
</feature>
<dbReference type="FunFam" id="2.60.40.10:FF:001176">
    <property type="entry name" value="Usherin"/>
    <property type="match status" value="1"/>
</dbReference>
<dbReference type="PANTHER" id="PTHR46957:SF7">
    <property type="entry name" value="USHERIN"/>
    <property type="match status" value="1"/>
</dbReference>
<feature type="domain" description="Fibronectin type-III" evidence="3">
    <location>
        <begin position="1263"/>
        <end position="1362"/>
    </location>
</feature>
<dbReference type="FunFam" id="2.60.40.10:FF:001168">
    <property type="entry name" value="Usherin"/>
    <property type="match status" value="1"/>
</dbReference>
<feature type="domain" description="Fibronectin type-III" evidence="3">
    <location>
        <begin position="137"/>
        <end position="225"/>
    </location>
</feature>
<dbReference type="PROSITE" id="PS50853">
    <property type="entry name" value="FN3"/>
    <property type="match status" value="16"/>
</dbReference>
<dbReference type="InterPro" id="IPR036116">
    <property type="entry name" value="FN3_sf"/>
</dbReference>
<keyword evidence="1" id="KW-0472">Membrane</keyword>
<gene>
    <name evidence="4" type="ORF">J4Q44_G00222020</name>
</gene>
<feature type="domain" description="Fibronectin type-III" evidence="3">
    <location>
        <begin position="229"/>
        <end position="319"/>
    </location>
</feature>
<dbReference type="InterPro" id="IPR013783">
    <property type="entry name" value="Ig-like_fold"/>
</dbReference>
<dbReference type="FunFam" id="2.60.40.10:FF:001285">
    <property type="entry name" value="Usherin"/>
    <property type="match status" value="1"/>
</dbReference>
<feature type="domain" description="Fibronectin type-III" evidence="3">
    <location>
        <begin position="1172"/>
        <end position="1259"/>
    </location>
</feature>
<dbReference type="CDD" id="cd00063">
    <property type="entry name" value="FN3"/>
    <property type="match status" value="14"/>
</dbReference>
<feature type="domain" description="Fibronectin type-III" evidence="3">
    <location>
        <begin position="505"/>
        <end position="595"/>
    </location>
</feature>
<dbReference type="PANTHER" id="PTHR46957">
    <property type="entry name" value="CYTOKINE RECEPTOR"/>
    <property type="match status" value="1"/>
</dbReference>
<protein>
    <recommendedName>
        <fullName evidence="3">Fibronectin type-III domain-containing protein</fullName>
    </recommendedName>
</protein>
<dbReference type="FunFam" id="2.60.40.10:FF:001379">
    <property type="entry name" value="Usherin"/>
    <property type="match status" value="1"/>
</dbReference>
<feature type="domain" description="Fibronectin type-III" evidence="3">
    <location>
        <begin position="414"/>
        <end position="500"/>
    </location>
</feature>
<dbReference type="InterPro" id="IPR003961">
    <property type="entry name" value="FN3_dom"/>
</dbReference>
<dbReference type="Gene3D" id="2.60.40.10">
    <property type="entry name" value="Immunoglobulins"/>
    <property type="match status" value="16"/>
</dbReference>
<dbReference type="Pfam" id="PF00041">
    <property type="entry name" value="fn3"/>
    <property type="match status" value="10"/>
</dbReference>
<feature type="domain" description="Fibronectin type-III" evidence="3">
    <location>
        <begin position="1087"/>
        <end position="1171"/>
    </location>
</feature>
<comment type="caution">
    <text evidence="4">The sequence shown here is derived from an EMBL/GenBank/DDBJ whole genome shotgun (WGS) entry which is preliminary data.</text>
</comment>
<evidence type="ECO:0000256" key="2">
    <source>
        <dbReference type="SAM" id="SignalP"/>
    </source>
</evidence>
<evidence type="ECO:0000256" key="1">
    <source>
        <dbReference type="SAM" id="Phobius"/>
    </source>
</evidence>
<evidence type="ECO:0000313" key="5">
    <source>
        <dbReference type="Proteomes" id="UP001356427"/>
    </source>
</evidence>
<accession>A0AAN8QIB6</accession>
<keyword evidence="1" id="KW-0812">Transmembrane</keyword>
<feature type="domain" description="Fibronectin type-III" evidence="3">
    <location>
        <begin position="596"/>
        <end position="693"/>
    </location>
</feature>
<name>A0AAN8QIB6_9TELE</name>
<dbReference type="EMBL" id="JAGTTL010000020">
    <property type="protein sequence ID" value="KAK6307054.1"/>
    <property type="molecule type" value="Genomic_DNA"/>
</dbReference>
<feature type="domain" description="Fibronectin type-III" evidence="3">
    <location>
        <begin position="1467"/>
        <end position="1560"/>
    </location>
</feature>
<keyword evidence="2" id="KW-0732">Signal</keyword>
<sequence>MGDACLAGALLPVRGATVAVEGCAMMATGPQCCGCTVIEDTLVCCGDAERGCPHTPLTGLSCCGEDYLNSSTSLCCVGHDGFPRMHPAGNGTVRLQCCGSEVINQEEECCNGVGYNPQRHVCADRVSSGLVMEAQCAPRTLCSVSAASTAYCGSCSFNPSLYICTWSDPALCSSQEDLIYSGVANRYSYTDSDLEPYTTYEYRVSAWNSYGHGSSNITVVTTNEDTPWGVAPPRWSRLGDRDDVVQLHWQAPAKPNGDISHYVVLRDGQERYRGDEMSFTDVGGIRPFQEYGYRLRACNTAGCIDSSQVLAVTVQGVPEEVGSPIVTALGPGSLRLSWAPPSKANGIIRLYHINMTGTGTIHTHTPSDGPLNYTVTGLQPHSDYSFVLVACTAVGCGASQPSTGRTLQDAPTGVWSSPRHVVVNSTAVELYWDQPLQPNGHVASYRLLRDGVTVFAGDSQDNNYTDTQLQPNTRYVFVLEASTKGGSGLSDRYVVQTPVSSPLGVPPPHNVTVSGPRSLFISWTPPGVFNTSLPLYYNILLNPGSARSVMRTVGQDQYLSVSGLDPYTQYHIRVQACQAEGCGLGEGVYVRTSEAPPEDMDPPTVTAAGATVIQVCWTPPHKPNGLITSYFIHRRPMGTQEELLVFIWSNGPLEFIDASDALQPFRQYQYRVHAHNSRGSAHSQWASAVTMEAGPEDIAPPIVTPTSAYSVQLNWTQPGQPNGRISQYHLVYRKQHTDPTLNTSTITALTVPGSTLQASVYGLEAFSVYSVRVEAVNGAGSVSSPWVSIRTLEASPAGLANFSLEQREQGRALLLTWDTPHTPNGVITSYNIYSEGNLEFSGLSRQFLFRRLEPFSLYSLVLEACTSAGCTRTPPQSVTTAAAPPGAQPAPIPSAIGPHSVELTWSLPTYPNGPIREYFLLGRCLDEGRRGNNEETTAKVLFRESSTQASSFSHTVTGLRPWTQYQFSVRVHNPAGHADSPWVTVTTRQAPPHGLTPPSVVHMKGNPYELLVSWTPPLESNGVLLSYRIQRDNVSFSFSFDPSVFNYTDEDLSAFTSYRYAITACTAEGCVTSPETHVKTLEAPPAAVDFPTITSITADSINVSWTVPLIQNGEVTQYTLEANGKEVYRGRGLSVVMSELRPHTLYRLVLLACTNGGCTPSTPIKAQTLEAPPRGLNPPSLKVTGPESLEITWGAPKHPNGVVTGYELHRDGQVIYVGRETRYHDFTLLPSVEYGYSVTANNSRGAVTSSVAKARTHPSAPSGVGPPTLQPLGPRQVRVDWEPPARPNGVIVSYTVYQRDPTLPSTYSFLYDPEHSAFSRRSIILKELTSYHRYEVRVEACTELGCASSDWVSVLTLESPPTGQTIPLLELQRDARGLQTVFLLSWSPPAQPNGRVLHYEVYRRVGQNTEVSGGAAALVCRNASSMCRDAGLLPYTDYQYQVWAVNSVGRSGSQWANGRTGPAPPEGVGPPTFLRILATSAVVDIRPPTRPNGIVSLYRVFSQGPNATHTLLSEGTSRQQTLHDLSPYTQYWVGVEACTCYQCCSQSPVSELRTQASPPAHQPSPRPVALTSRSAQVEWDEPLAPNGLIESCELHVRSSCPQPPQPVPPLCVEGPIETRFFGRGRNYNVTGLQPYSSYQLRAACYNNMGSTASNWTTVTTLTEAPQYISPFEVYSNLTMVWLDWSASFSLNGPLRDYSLTDNNLRVYIGFHSYLYIPRTSEKTLSLQVTCTTDIGSASTPIIRYSPATGMGPVEPTPGGKQGVGTQGAPVYSELWFILLLVLLGLLVLAVLLGLVLRRALRKEPFIRERPPLVPLQKRSQAGGDAYMQFDTVTDCLEDSNVTLKSYTMNYEGLTDSKIVGGGSRFSPMSVLRVPSQSQLSHAYSQNSLHRSVSQLIEQDRKSLMGEGGQDSGLYVEDDEFVEAIKAFSSVRKEHTMFTDTHL</sequence>
<reference evidence="4 5" key="1">
    <citation type="submission" date="2021-04" db="EMBL/GenBank/DDBJ databases">
        <authorList>
            <person name="De Guttry C."/>
            <person name="Zahm M."/>
            <person name="Klopp C."/>
            <person name="Cabau C."/>
            <person name="Louis A."/>
            <person name="Berthelot C."/>
            <person name="Parey E."/>
            <person name="Roest Crollius H."/>
            <person name="Montfort J."/>
            <person name="Robinson-Rechavi M."/>
            <person name="Bucao C."/>
            <person name="Bouchez O."/>
            <person name="Gislard M."/>
            <person name="Lluch J."/>
            <person name="Milhes M."/>
            <person name="Lampietro C."/>
            <person name="Lopez Roques C."/>
            <person name="Donnadieu C."/>
            <person name="Braasch I."/>
            <person name="Desvignes T."/>
            <person name="Postlethwait J."/>
            <person name="Bobe J."/>
            <person name="Wedekind C."/>
            <person name="Guiguen Y."/>
        </authorList>
    </citation>
    <scope>NUCLEOTIDE SEQUENCE [LARGE SCALE GENOMIC DNA]</scope>
    <source>
        <strain evidence="4">Cs_M1</strain>
        <tissue evidence="4">Blood</tissue>
    </source>
</reference>
<keyword evidence="5" id="KW-1185">Reference proteome</keyword>